<dbReference type="InterPro" id="IPR012337">
    <property type="entry name" value="RNaseH-like_sf"/>
</dbReference>
<dbReference type="Proteomes" id="UP000321947">
    <property type="component" value="Unassembled WGS sequence"/>
</dbReference>
<evidence type="ECO:0000313" key="3">
    <source>
        <dbReference type="Proteomes" id="UP000321947"/>
    </source>
</evidence>
<dbReference type="GO" id="GO:0004535">
    <property type="term" value="F:poly(A)-specific ribonuclease activity"/>
    <property type="evidence" value="ECO:0007669"/>
    <property type="project" value="InterPro"/>
</dbReference>
<dbReference type="AlphaFoldDB" id="A0A5D3D7A4"/>
<protein>
    <submittedName>
        <fullName evidence="2">Putative CCR4-associated factor 1-like protein 8</fullName>
    </submittedName>
</protein>
<feature type="chain" id="PRO_5022970340" evidence="1">
    <location>
        <begin position="24"/>
        <end position="159"/>
    </location>
</feature>
<dbReference type="GO" id="GO:0003676">
    <property type="term" value="F:nucleic acid binding"/>
    <property type="evidence" value="ECO:0007669"/>
    <property type="project" value="InterPro"/>
</dbReference>
<dbReference type="InterPro" id="IPR036397">
    <property type="entry name" value="RNaseH_sf"/>
</dbReference>
<gene>
    <name evidence="2" type="ORF">E5676_scaffold443G001020</name>
</gene>
<dbReference type="PANTHER" id="PTHR10797">
    <property type="entry name" value="CCR4-NOT TRANSCRIPTION COMPLEX SUBUNIT"/>
    <property type="match status" value="1"/>
</dbReference>
<dbReference type="GO" id="GO:0030014">
    <property type="term" value="C:CCR4-NOT complex"/>
    <property type="evidence" value="ECO:0007669"/>
    <property type="project" value="InterPro"/>
</dbReference>
<accession>A0A5D3D7A4</accession>
<proteinExistence type="predicted"/>
<dbReference type="Gene3D" id="3.30.420.10">
    <property type="entry name" value="Ribonuclease H-like superfamily/Ribonuclease H"/>
    <property type="match status" value="1"/>
</dbReference>
<reference evidence="2 3" key="1">
    <citation type="submission" date="2019-08" db="EMBL/GenBank/DDBJ databases">
        <title>Draft genome sequences of two oriental melons (Cucumis melo L. var makuwa).</title>
        <authorList>
            <person name="Kwon S.-Y."/>
        </authorList>
    </citation>
    <scope>NUCLEOTIDE SEQUENCE [LARGE SCALE GENOMIC DNA]</scope>
    <source>
        <strain evidence="3">cv. Chang Bougi</strain>
        <tissue evidence="2">Leaf</tissue>
    </source>
</reference>
<keyword evidence="1" id="KW-0732">Signal</keyword>
<name>A0A5D3D7A4_CUCMM</name>
<dbReference type="EMBL" id="SSTD01006964">
    <property type="protein sequence ID" value="TYK19449.1"/>
    <property type="molecule type" value="Genomic_DNA"/>
</dbReference>
<evidence type="ECO:0000313" key="2">
    <source>
        <dbReference type="EMBL" id="TYK19449.1"/>
    </source>
</evidence>
<sequence>MDHIPWHLRVAYLLKLMMIRTMSESMVEFAIIAQRHLGTVNDLKHMIRNCEHLTNGELGLKRLVELLDVNDTIFNGGSESLLIALAYMKMKKTLKFSLEITNGFLYGFQYRIRGYRTFCYPITYYPNSLPFQNFQQPNNYIIILPKLIAFPQLSSRPSF</sequence>
<organism evidence="2 3">
    <name type="scientific">Cucumis melo var. makuwa</name>
    <name type="common">Oriental melon</name>
    <dbReference type="NCBI Taxonomy" id="1194695"/>
    <lineage>
        <taxon>Eukaryota</taxon>
        <taxon>Viridiplantae</taxon>
        <taxon>Streptophyta</taxon>
        <taxon>Embryophyta</taxon>
        <taxon>Tracheophyta</taxon>
        <taxon>Spermatophyta</taxon>
        <taxon>Magnoliopsida</taxon>
        <taxon>eudicotyledons</taxon>
        <taxon>Gunneridae</taxon>
        <taxon>Pentapetalae</taxon>
        <taxon>rosids</taxon>
        <taxon>fabids</taxon>
        <taxon>Cucurbitales</taxon>
        <taxon>Cucurbitaceae</taxon>
        <taxon>Benincaseae</taxon>
        <taxon>Cucumis</taxon>
    </lineage>
</organism>
<dbReference type="InterPro" id="IPR039637">
    <property type="entry name" value="CNOT7/CNOT8/Pop2"/>
</dbReference>
<feature type="signal peptide" evidence="1">
    <location>
        <begin position="1"/>
        <end position="23"/>
    </location>
</feature>
<comment type="caution">
    <text evidence="2">The sequence shown here is derived from an EMBL/GenBank/DDBJ whole genome shotgun (WGS) entry which is preliminary data.</text>
</comment>
<evidence type="ECO:0000256" key="1">
    <source>
        <dbReference type="SAM" id="SignalP"/>
    </source>
</evidence>
<dbReference type="SUPFAM" id="SSF53098">
    <property type="entry name" value="Ribonuclease H-like"/>
    <property type="match status" value="1"/>
</dbReference>